<evidence type="ECO:0000256" key="8">
    <source>
        <dbReference type="ARBA" id="ARBA00035655"/>
    </source>
</evidence>
<comment type="subcellular location">
    <subcellularLocation>
        <location evidence="1">Cell inner membrane</location>
        <topology evidence="1">Multi-pass membrane protein</topology>
    </subcellularLocation>
</comment>
<evidence type="ECO:0000256" key="2">
    <source>
        <dbReference type="ARBA" id="ARBA00022448"/>
    </source>
</evidence>
<evidence type="ECO:0000256" key="3">
    <source>
        <dbReference type="ARBA" id="ARBA00022475"/>
    </source>
</evidence>
<dbReference type="Proteomes" id="UP000530268">
    <property type="component" value="Unassembled WGS sequence"/>
</dbReference>
<dbReference type="EMBL" id="JACIEI010000018">
    <property type="protein sequence ID" value="MBB3995680.1"/>
    <property type="molecule type" value="Genomic_DNA"/>
</dbReference>
<keyword evidence="3" id="KW-1003">Cell membrane</keyword>
<keyword evidence="4" id="KW-0997">Cell inner membrane</keyword>
<protein>
    <submittedName>
        <fullName evidence="10">Putative membrane protein YedE/YeeE</fullName>
    </submittedName>
</protein>
<feature type="transmembrane region" description="Helical" evidence="9">
    <location>
        <begin position="304"/>
        <end position="325"/>
    </location>
</feature>
<gene>
    <name evidence="10" type="ORF">GGR95_003344</name>
</gene>
<organism evidence="10 11">
    <name type="scientific">Sulfitobacter undariae</name>
    <dbReference type="NCBI Taxonomy" id="1563671"/>
    <lineage>
        <taxon>Bacteria</taxon>
        <taxon>Pseudomonadati</taxon>
        <taxon>Pseudomonadota</taxon>
        <taxon>Alphaproteobacteria</taxon>
        <taxon>Rhodobacterales</taxon>
        <taxon>Roseobacteraceae</taxon>
        <taxon>Sulfitobacter</taxon>
    </lineage>
</organism>
<evidence type="ECO:0000256" key="6">
    <source>
        <dbReference type="ARBA" id="ARBA00022989"/>
    </source>
</evidence>
<feature type="transmembrane region" description="Helical" evidence="9">
    <location>
        <begin position="209"/>
        <end position="234"/>
    </location>
</feature>
<evidence type="ECO:0000313" key="10">
    <source>
        <dbReference type="EMBL" id="MBB3995680.1"/>
    </source>
</evidence>
<evidence type="ECO:0000256" key="4">
    <source>
        <dbReference type="ARBA" id="ARBA00022519"/>
    </source>
</evidence>
<feature type="transmembrane region" description="Helical" evidence="9">
    <location>
        <begin position="181"/>
        <end position="202"/>
    </location>
</feature>
<dbReference type="GO" id="GO:0005886">
    <property type="term" value="C:plasma membrane"/>
    <property type="evidence" value="ECO:0007669"/>
    <property type="project" value="UniProtKB-SubCell"/>
</dbReference>
<sequence>MMSQTVRTFDRFEKGIAMLLEQYDWGIDARTLQVLFALGLGLLLGGAAQITRFCLRRAIVPEAADRGPAGAIWLTALAVAIISFQVAASAGFIDLQGHRYLDSSIPVVAIVLGGLAFGAGMVLTRGCASRLTVLAATGNLRAAAVLVVFAVIAHATLKGVLAPVRTTLGALTVDLPFGSLYAIPFAPSVAGALVLLAALYLVRKYQPSVAHVALAIVIGLVPVLGWATTSVLLMDEFEPLDVQSVAFTLPWTETLFWTIASSAIPAGFGTGFIGGVLLGSFFSAIVRGELKLEGFEGGPQMLRYFSGAALMGFGGVLAGGCTVGAGLSGSSALSIAALLALGSITVGAAVFSRIGSNQAAPLAA</sequence>
<evidence type="ECO:0000256" key="5">
    <source>
        <dbReference type="ARBA" id="ARBA00022692"/>
    </source>
</evidence>
<evidence type="ECO:0000256" key="7">
    <source>
        <dbReference type="ARBA" id="ARBA00023136"/>
    </source>
</evidence>
<evidence type="ECO:0000313" key="11">
    <source>
        <dbReference type="Proteomes" id="UP000530268"/>
    </source>
</evidence>
<comment type="caution">
    <text evidence="10">The sequence shown here is derived from an EMBL/GenBank/DDBJ whole genome shotgun (WGS) entry which is preliminary data.</text>
</comment>
<dbReference type="PANTHER" id="PTHR30574:SF1">
    <property type="entry name" value="SULPHUR TRANSPORT DOMAIN-CONTAINING PROTEIN"/>
    <property type="match status" value="1"/>
</dbReference>
<dbReference type="Pfam" id="PF04143">
    <property type="entry name" value="Sulf_transp"/>
    <property type="match status" value="1"/>
</dbReference>
<proteinExistence type="inferred from homology"/>
<feature type="transmembrane region" description="Helical" evidence="9">
    <location>
        <begin position="71"/>
        <end position="93"/>
    </location>
</feature>
<feature type="transmembrane region" description="Helical" evidence="9">
    <location>
        <begin position="331"/>
        <end position="351"/>
    </location>
</feature>
<reference evidence="10 11" key="1">
    <citation type="submission" date="2020-08" db="EMBL/GenBank/DDBJ databases">
        <title>Genomic Encyclopedia of Type Strains, Phase IV (KMG-IV): sequencing the most valuable type-strain genomes for metagenomic binning, comparative biology and taxonomic classification.</title>
        <authorList>
            <person name="Goeker M."/>
        </authorList>
    </citation>
    <scope>NUCLEOTIDE SEQUENCE [LARGE SCALE GENOMIC DNA]</scope>
    <source>
        <strain evidence="10 11">DSM 102234</strain>
    </source>
</reference>
<dbReference type="AlphaFoldDB" id="A0A7W6E6L4"/>
<accession>A0A7W6E6L4</accession>
<feature type="transmembrane region" description="Helical" evidence="9">
    <location>
        <begin position="254"/>
        <end position="283"/>
    </location>
</feature>
<keyword evidence="7 9" id="KW-0472">Membrane</keyword>
<name>A0A7W6E6L4_9RHOB</name>
<keyword evidence="2" id="KW-0813">Transport</keyword>
<feature type="transmembrane region" description="Helical" evidence="9">
    <location>
        <begin position="105"/>
        <end position="128"/>
    </location>
</feature>
<dbReference type="InterPro" id="IPR007272">
    <property type="entry name" value="Sulf_transp_TsuA/YedE"/>
</dbReference>
<feature type="transmembrane region" description="Helical" evidence="9">
    <location>
        <begin position="140"/>
        <end position="161"/>
    </location>
</feature>
<keyword evidence="11" id="KW-1185">Reference proteome</keyword>
<dbReference type="PANTHER" id="PTHR30574">
    <property type="entry name" value="INNER MEMBRANE PROTEIN YEDE"/>
    <property type="match status" value="1"/>
</dbReference>
<keyword evidence="5 9" id="KW-0812">Transmembrane</keyword>
<feature type="transmembrane region" description="Helical" evidence="9">
    <location>
        <begin position="32"/>
        <end position="50"/>
    </location>
</feature>
<comment type="similarity">
    <text evidence="8">Belongs to the TsuA/YedE (TC 9.B.102) family.</text>
</comment>
<keyword evidence="6 9" id="KW-1133">Transmembrane helix</keyword>
<evidence type="ECO:0000256" key="1">
    <source>
        <dbReference type="ARBA" id="ARBA00004429"/>
    </source>
</evidence>
<evidence type="ECO:0000256" key="9">
    <source>
        <dbReference type="SAM" id="Phobius"/>
    </source>
</evidence>